<evidence type="ECO:0000256" key="1">
    <source>
        <dbReference type="ARBA" id="ARBA00037961"/>
    </source>
</evidence>
<protein>
    <recommendedName>
        <fullName evidence="2">Class II aldolase/adducin N-terminal domain-containing protein</fullName>
    </recommendedName>
</protein>
<dbReference type="OrthoDB" id="5291399at2"/>
<dbReference type="AlphaFoldDB" id="A0A3S2VP99"/>
<comment type="caution">
    <text evidence="3">The sequence shown here is derived from an EMBL/GenBank/DDBJ whole genome shotgun (WGS) entry which is preliminary data.</text>
</comment>
<dbReference type="RefSeq" id="WP_127765656.1">
    <property type="nucleotide sequence ID" value="NZ_SADE01000002.1"/>
</dbReference>
<evidence type="ECO:0000259" key="2">
    <source>
        <dbReference type="SMART" id="SM01007"/>
    </source>
</evidence>
<reference evidence="4" key="1">
    <citation type="submission" date="2019-01" db="EMBL/GenBank/DDBJ databases">
        <title>Gri0909 isolated from a small marine red alga.</title>
        <authorList>
            <person name="Kim J."/>
            <person name="Jeong S.E."/>
            <person name="Jeon C.O."/>
        </authorList>
    </citation>
    <scope>NUCLEOTIDE SEQUENCE [LARGE SCALE GENOMIC DNA]</scope>
    <source>
        <strain evidence="4">Gri0909</strain>
    </source>
</reference>
<evidence type="ECO:0000313" key="3">
    <source>
        <dbReference type="EMBL" id="RVU36180.1"/>
    </source>
</evidence>
<dbReference type="InterPro" id="IPR036409">
    <property type="entry name" value="Aldolase_II/adducin_N_sf"/>
</dbReference>
<dbReference type="PANTHER" id="PTHR10672:SF3">
    <property type="entry name" value="PROTEIN HU-LI TAI SHAO"/>
    <property type="match status" value="1"/>
</dbReference>
<dbReference type="Proteomes" id="UP000287447">
    <property type="component" value="Unassembled WGS sequence"/>
</dbReference>
<dbReference type="Pfam" id="PF00596">
    <property type="entry name" value="Aldolase_II"/>
    <property type="match status" value="1"/>
</dbReference>
<sequence>MTVEQLRVRPSDMSDEEWQVRVELAALYRLCVHYGWTDITATHISARIPGNDDQYLLNCFDLMFDEISASTLMRVTWDGEHEDKSRNLNTAGHLIHSAMLQARPDINFVMHTHTRAGMAVAAMPGGLQPLSQHSGFVLGTLATHPYQDVTHADDECELLAKDMGDCYAMLLENHGFLTVGRTAAEAFFYHYYLEMSCKVQVDVLGATQNPIRITDAALAPLKEMGHPKNGPHGNEEWPALMRMLDRKDPSFRQ</sequence>
<dbReference type="EMBL" id="SADE01000002">
    <property type="protein sequence ID" value="RVU36180.1"/>
    <property type="molecule type" value="Genomic_DNA"/>
</dbReference>
<accession>A0A3S2VP99</accession>
<dbReference type="SUPFAM" id="SSF53639">
    <property type="entry name" value="AraD/HMP-PK domain-like"/>
    <property type="match status" value="1"/>
</dbReference>
<organism evidence="3 4">
    <name type="scientific">Hwanghaeella grinnelliae</name>
    <dbReference type="NCBI Taxonomy" id="2500179"/>
    <lineage>
        <taxon>Bacteria</taxon>
        <taxon>Pseudomonadati</taxon>
        <taxon>Pseudomonadota</taxon>
        <taxon>Alphaproteobacteria</taxon>
        <taxon>Rhodospirillales</taxon>
        <taxon>Rhodospirillaceae</taxon>
        <taxon>Hwanghaeella</taxon>
    </lineage>
</organism>
<dbReference type="InterPro" id="IPR001303">
    <property type="entry name" value="Aldolase_II/adducin_N"/>
</dbReference>
<dbReference type="PANTHER" id="PTHR10672">
    <property type="entry name" value="ADDUCIN"/>
    <property type="match status" value="1"/>
</dbReference>
<dbReference type="SMART" id="SM01007">
    <property type="entry name" value="Aldolase_II"/>
    <property type="match status" value="1"/>
</dbReference>
<comment type="similarity">
    <text evidence="1">Belongs to the aldolase class II family.</text>
</comment>
<dbReference type="NCBIfam" id="NF005451">
    <property type="entry name" value="PRK07044.1"/>
    <property type="match status" value="1"/>
</dbReference>
<dbReference type="GO" id="GO:0051015">
    <property type="term" value="F:actin filament binding"/>
    <property type="evidence" value="ECO:0007669"/>
    <property type="project" value="TreeGrafter"/>
</dbReference>
<dbReference type="InterPro" id="IPR051017">
    <property type="entry name" value="Aldolase-II_Adducin_sf"/>
</dbReference>
<dbReference type="Gene3D" id="3.40.225.10">
    <property type="entry name" value="Class II aldolase/adducin N-terminal domain"/>
    <property type="match status" value="1"/>
</dbReference>
<evidence type="ECO:0000313" key="4">
    <source>
        <dbReference type="Proteomes" id="UP000287447"/>
    </source>
</evidence>
<proteinExistence type="inferred from homology"/>
<feature type="domain" description="Class II aldolase/adducin N-terminal" evidence="2">
    <location>
        <begin position="22"/>
        <end position="201"/>
    </location>
</feature>
<gene>
    <name evidence="3" type="ORF">EOI86_13220</name>
</gene>
<name>A0A3S2VP99_9PROT</name>
<dbReference type="GO" id="GO:0005856">
    <property type="term" value="C:cytoskeleton"/>
    <property type="evidence" value="ECO:0007669"/>
    <property type="project" value="TreeGrafter"/>
</dbReference>
<keyword evidence="4" id="KW-1185">Reference proteome</keyword>